<name>A0A0N0XKR3_9NEIS</name>
<dbReference type="InterPro" id="IPR013424">
    <property type="entry name" value="Ice-binding_C"/>
</dbReference>
<evidence type="ECO:0000259" key="2">
    <source>
        <dbReference type="Pfam" id="PF07589"/>
    </source>
</evidence>
<keyword evidence="1" id="KW-0732">Signal</keyword>
<organism evidence="3 4">
    <name type="scientific">Amantichitinum ursilacus</name>
    <dbReference type="NCBI Taxonomy" id="857265"/>
    <lineage>
        <taxon>Bacteria</taxon>
        <taxon>Pseudomonadati</taxon>
        <taxon>Pseudomonadota</taxon>
        <taxon>Betaproteobacteria</taxon>
        <taxon>Neisseriales</taxon>
        <taxon>Chitinibacteraceae</taxon>
        <taxon>Amantichitinum</taxon>
    </lineage>
</organism>
<dbReference type="AlphaFoldDB" id="A0A0N0XKR3"/>
<feature type="domain" description="Ice-binding protein C-terminal" evidence="2">
    <location>
        <begin position="137"/>
        <end position="161"/>
    </location>
</feature>
<reference evidence="3 4" key="1">
    <citation type="submission" date="2015-07" db="EMBL/GenBank/DDBJ databases">
        <title>Draft genome sequence of the Amantichitinum ursilacus IGB-41, a new chitin-degrading bacterium.</title>
        <authorList>
            <person name="Kirstahler P."/>
            <person name="Guenther M."/>
            <person name="Grumaz C."/>
            <person name="Rupp S."/>
            <person name="Zibek S."/>
            <person name="Sohn K."/>
        </authorList>
    </citation>
    <scope>NUCLEOTIDE SEQUENCE [LARGE SCALE GENOMIC DNA]</scope>
    <source>
        <strain evidence="3 4">IGB-41</strain>
    </source>
</reference>
<dbReference type="PATRIC" id="fig|857265.3.peg.1657"/>
<evidence type="ECO:0000313" key="3">
    <source>
        <dbReference type="EMBL" id="KPC53465.1"/>
    </source>
</evidence>
<keyword evidence="4" id="KW-1185">Reference proteome</keyword>
<accession>A0A0N0XKR3</accession>
<evidence type="ECO:0000313" key="4">
    <source>
        <dbReference type="Proteomes" id="UP000037939"/>
    </source>
</evidence>
<evidence type="ECO:0000256" key="1">
    <source>
        <dbReference type="SAM" id="SignalP"/>
    </source>
</evidence>
<feature type="signal peptide" evidence="1">
    <location>
        <begin position="1"/>
        <end position="21"/>
    </location>
</feature>
<gene>
    <name evidence="3" type="ORF">WG78_08090</name>
</gene>
<comment type="caution">
    <text evidence="3">The sequence shown here is derived from an EMBL/GenBank/DDBJ whole genome shotgun (WGS) entry which is preliminary data.</text>
</comment>
<proteinExistence type="predicted"/>
<dbReference type="EMBL" id="LAQT01000006">
    <property type="protein sequence ID" value="KPC53465.1"/>
    <property type="molecule type" value="Genomic_DNA"/>
</dbReference>
<feature type="chain" id="PRO_5005863111" evidence="1">
    <location>
        <begin position="22"/>
        <end position="164"/>
    </location>
</feature>
<dbReference type="Proteomes" id="UP000037939">
    <property type="component" value="Unassembled WGS sequence"/>
</dbReference>
<sequence>MKLRTVIASLALAAASTGAFATNLGTVSEGLSIYTATGPVNGAYSGSWTLDTTSLGGALTAFYSVADVPGAITFSDSILSLYKGSTLVGTTTAGHWLGVSLDTFSTYTYTLTGTGTGVNGLGNFSLGIFAVGAPTAPVPEPETYALMGLGLVALVAARARRRAV</sequence>
<dbReference type="Pfam" id="PF07589">
    <property type="entry name" value="PEP-CTERM"/>
    <property type="match status" value="1"/>
</dbReference>
<dbReference type="NCBIfam" id="TIGR02595">
    <property type="entry name" value="PEP_CTERM"/>
    <property type="match status" value="1"/>
</dbReference>
<protein>
    <submittedName>
        <fullName evidence="3">PEP-CTERM motif protein</fullName>
    </submittedName>
</protein>